<keyword evidence="5 8" id="KW-0560">Oxidoreductase</keyword>
<dbReference type="GO" id="GO:0046513">
    <property type="term" value="P:ceramide biosynthetic process"/>
    <property type="evidence" value="ECO:0007669"/>
    <property type="project" value="TreeGrafter"/>
</dbReference>
<gene>
    <name evidence="11" type="ORF">JMJ35_003107</name>
</gene>
<dbReference type="AlphaFoldDB" id="A0AA39R646"/>
<comment type="similarity">
    <text evidence="2 8">Belongs to the fatty acid desaturase type 1 family. DEGS subfamily.</text>
</comment>
<comment type="subcellular location">
    <subcellularLocation>
        <location evidence="1">Membrane</location>
        <topology evidence="1">Multi-pass membrane protein</topology>
    </subcellularLocation>
</comment>
<comment type="caution">
    <text evidence="11">The sequence shown here is derived from an EMBL/GenBank/DDBJ whole genome shotgun (WGS) entry which is preliminary data.</text>
</comment>
<keyword evidence="12" id="KW-1185">Reference proteome</keyword>
<evidence type="ECO:0000256" key="9">
    <source>
        <dbReference type="SAM" id="Phobius"/>
    </source>
</evidence>
<dbReference type="Proteomes" id="UP001166286">
    <property type="component" value="Unassembled WGS sequence"/>
</dbReference>
<evidence type="ECO:0000259" key="10">
    <source>
        <dbReference type="SMART" id="SM01269"/>
    </source>
</evidence>
<evidence type="ECO:0000256" key="2">
    <source>
        <dbReference type="ARBA" id="ARBA00006146"/>
    </source>
</evidence>
<evidence type="ECO:0000256" key="5">
    <source>
        <dbReference type="ARBA" id="ARBA00023002"/>
    </source>
</evidence>
<dbReference type="SMART" id="SM01269">
    <property type="entry name" value="Lipid_DES"/>
    <property type="match status" value="1"/>
</dbReference>
<feature type="transmembrane region" description="Helical" evidence="9">
    <location>
        <begin position="88"/>
        <end position="112"/>
    </location>
</feature>
<accession>A0AA39R646</accession>
<evidence type="ECO:0000256" key="3">
    <source>
        <dbReference type="ARBA" id="ARBA00022692"/>
    </source>
</evidence>
<evidence type="ECO:0000313" key="12">
    <source>
        <dbReference type="Proteomes" id="UP001166286"/>
    </source>
</evidence>
<dbReference type="GO" id="GO:0016020">
    <property type="term" value="C:membrane"/>
    <property type="evidence" value="ECO:0007669"/>
    <property type="project" value="UniProtKB-SubCell"/>
</dbReference>
<comment type="function">
    <text evidence="8">Delta(4)-fatty-acid desaturase which introduces a double bond at the 4-position in the long-chain base (LCB) of ceramides.</text>
</comment>
<dbReference type="InterPro" id="IPR005804">
    <property type="entry name" value="FA_desaturase_dom"/>
</dbReference>
<evidence type="ECO:0000256" key="4">
    <source>
        <dbReference type="ARBA" id="ARBA00022989"/>
    </source>
</evidence>
<dbReference type="InterPro" id="IPR011388">
    <property type="entry name" value="DES1/DES2"/>
</dbReference>
<feature type="transmembrane region" description="Helical" evidence="9">
    <location>
        <begin position="124"/>
        <end position="143"/>
    </location>
</feature>
<organism evidence="11 12">
    <name type="scientific">Cladonia borealis</name>
    <dbReference type="NCBI Taxonomy" id="184061"/>
    <lineage>
        <taxon>Eukaryota</taxon>
        <taxon>Fungi</taxon>
        <taxon>Dikarya</taxon>
        <taxon>Ascomycota</taxon>
        <taxon>Pezizomycotina</taxon>
        <taxon>Lecanoromycetes</taxon>
        <taxon>OSLEUM clade</taxon>
        <taxon>Lecanoromycetidae</taxon>
        <taxon>Lecanorales</taxon>
        <taxon>Lecanorineae</taxon>
        <taxon>Cladoniaceae</taxon>
        <taxon>Cladonia</taxon>
    </lineage>
</organism>
<keyword evidence="7 8" id="KW-0472">Membrane</keyword>
<dbReference type="Pfam" id="PF08557">
    <property type="entry name" value="Lipid_DES"/>
    <property type="match status" value="1"/>
</dbReference>
<evidence type="ECO:0000256" key="8">
    <source>
        <dbReference type="PIRNR" id="PIRNR017228"/>
    </source>
</evidence>
<dbReference type="CDD" id="cd03508">
    <property type="entry name" value="Delta4-sphingolipid-FADS-like"/>
    <property type="match status" value="1"/>
</dbReference>
<dbReference type="Pfam" id="PF00487">
    <property type="entry name" value="FA_desaturase"/>
    <property type="match status" value="1"/>
</dbReference>
<protein>
    <recommendedName>
        <fullName evidence="8">Sphingolipid delta(4)-desaturase</fullName>
        <ecNumber evidence="8">1.14.19.17</ecNumber>
    </recommendedName>
</protein>
<reference evidence="11" key="1">
    <citation type="submission" date="2023-03" db="EMBL/GenBank/DDBJ databases">
        <title>Complete genome of Cladonia borealis.</title>
        <authorList>
            <person name="Park H."/>
        </authorList>
    </citation>
    <scope>NUCLEOTIDE SEQUENCE</scope>
    <source>
        <strain evidence="11">ANT050790</strain>
    </source>
</reference>
<feature type="domain" description="Sphingolipid delta4-desaturase N-terminal" evidence="10">
    <location>
        <begin position="26"/>
        <end position="64"/>
    </location>
</feature>
<dbReference type="EC" id="1.14.19.17" evidence="8"/>
<keyword evidence="3 9" id="KW-0812">Transmembrane</keyword>
<feature type="transmembrane region" description="Helical" evidence="9">
    <location>
        <begin position="66"/>
        <end position="82"/>
    </location>
</feature>
<feature type="transmembrane region" description="Helical" evidence="9">
    <location>
        <begin position="171"/>
        <end position="193"/>
    </location>
</feature>
<dbReference type="PIRSF" id="PIRSF017228">
    <property type="entry name" value="Sphnglp_dlt4_des"/>
    <property type="match status" value="1"/>
</dbReference>
<dbReference type="EMBL" id="JAFEKC020000005">
    <property type="protein sequence ID" value="KAK0514490.1"/>
    <property type="molecule type" value="Genomic_DNA"/>
</dbReference>
<sequence length="378" mass="42577">MPSTIATTTVRASSKPDLPKQVSARFDGDQFFWSYTEEPHRSRRQAIIKAHPEVTKLCGPEPLTKYFVLAVVALQLTCAALLRDAPILSLRFILTAYIIGATANQNLFLAIHEISHNLAFKAPLANRLFAVFANLPIGIPYSAAFRPYHLTHHKSLGVDGLDTDLPTALEAFFLDSILGKAFFCTFQILFYALRPMLVYKLPLTHIHLFNILAQFSFDLLLVHYFGIKALIYLITSSFLAGSLHPCAGHFIAEHYVFDQASRIAKATPNPVPIPETFSYYGPLNLLTYNVGLHNEHHDFPAIPWTRLPALHEMAKEFYADLPHHTSWTWVIWQFIWDREVGLWCRVKRKEGGRKVGGGGGWREEELGANEGKVIAGVR</sequence>
<keyword evidence="4 9" id="KW-1133">Transmembrane helix</keyword>
<evidence type="ECO:0000256" key="7">
    <source>
        <dbReference type="ARBA" id="ARBA00023136"/>
    </source>
</evidence>
<evidence type="ECO:0000256" key="1">
    <source>
        <dbReference type="ARBA" id="ARBA00004141"/>
    </source>
</evidence>
<comment type="catalytic activity">
    <reaction evidence="8">
        <text>an N-acylsphinganine + 2 Fe(II)-[cytochrome b5] + O2 + 2 H(+) = an N-acylsphing-4-enine + 2 Fe(III)-[cytochrome b5] + 2 H2O</text>
        <dbReference type="Rhea" id="RHEA:46544"/>
        <dbReference type="Rhea" id="RHEA-COMP:10438"/>
        <dbReference type="Rhea" id="RHEA-COMP:10439"/>
        <dbReference type="ChEBI" id="CHEBI:15377"/>
        <dbReference type="ChEBI" id="CHEBI:15378"/>
        <dbReference type="ChEBI" id="CHEBI:15379"/>
        <dbReference type="ChEBI" id="CHEBI:29033"/>
        <dbReference type="ChEBI" id="CHEBI:29034"/>
        <dbReference type="ChEBI" id="CHEBI:31488"/>
        <dbReference type="ChEBI" id="CHEBI:52639"/>
        <dbReference type="EC" id="1.14.19.17"/>
    </reaction>
</comment>
<keyword evidence="8" id="KW-0746">Sphingolipid metabolism</keyword>
<keyword evidence="6 8" id="KW-0443">Lipid metabolism</keyword>
<evidence type="ECO:0000313" key="11">
    <source>
        <dbReference type="EMBL" id="KAK0514490.1"/>
    </source>
</evidence>
<dbReference type="PANTHER" id="PTHR12879:SF8">
    <property type="entry name" value="SPHINGOLIPID DELTA(4)-DESATURASE DES1"/>
    <property type="match status" value="1"/>
</dbReference>
<evidence type="ECO:0000256" key="6">
    <source>
        <dbReference type="ARBA" id="ARBA00023098"/>
    </source>
</evidence>
<dbReference type="PANTHER" id="PTHR12879">
    <property type="entry name" value="SPHINGOLIPID DELTA 4 DESATURASE/C-4 HYDROXYLASE PROTEIN DES2"/>
    <property type="match status" value="1"/>
</dbReference>
<name>A0AA39R646_9LECA</name>
<feature type="transmembrane region" description="Helical" evidence="9">
    <location>
        <begin position="205"/>
        <end position="225"/>
    </location>
</feature>
<dbReference type="GO" id="GO:0042284">
    <property type="term" value="F:sphingolipid delta-4 desaturase activity"/>
    <property type="evidence" value="ECO:0007669"/>
    <property type="project" value="UniProtKB-UniRule"/>
</dbReference>
<comment type="pathway">
    <text evidence="8">Lipid metabolism; sphingolipid metabolism.</text>
</comment>
<dbReference type="InterPro" id="IPR013866">
    <property type="entry name" value="Sphingolipid_d4-desaturase_N"/>
</dbReference>
<proteinExistence type="inferred from homology"/>